<sequence>MDRLYGNHRCTTCSRVSPFGWLYSCKQDELQTPVSAPCQIASPDYSADKSTLRAELEWIGLSEWMIKAAEAGGYTPEQLEKLKQQKLRVLLVGNQEAPDEREIKWKDDKTEPCEVRLCQSWRCSNRQIKEKYYESVNAIIAGQARAITEEEYETFSTSHVDAIQNVGLRKSLYSQLGQTTPTSNLSAIDANTETTTDSDQDDEVWEGMKRSSHLFYDSTTNGQPGSNNGIRASIKRLLTGLPGVTPHLRRQPSSDRSSVTVSTEERSRESPAVQTETEEGTEEETENEYGEVEVEGGVALTEEAIETHTPDIVTGLGV</sequence>
<name>A0ACC3DQ62_9PEZI</name>
<accession>A0ACC3DQ62</accession>
<organism evidence="1 2">
    <name type="scientific">Coniosporium uncinatum</name>
    <dbReference type="NCBI Taxonomy" id="93489"/>
    <lineage>
        <taxon>Eukaryota</taxon>
        <taxon>Fungi</taxon>
        <taxon>Dikarya</taxon>
        <taxon>Ascomycota</taxon>
        <taxon>Pezizomycotina</taxon>
        <taxon>Dothideomycetes</taxon>
        <taxon>Dothideomycetes incertae sedis</taxon>
        <taxon>Coniosporium</taxon>
    </lineage>
</organism>
<gene>
    <name evidence="1" type="ORF">LTS18_006418</name>
</gene>
<dbReference type="EMBL" id="JAWDJW010001551">
    <property type="protein sequence ID" value="KAK3078872.1"/>
    <property type="molecule type" value="Genomic_DNA"/>
</dbReference>
<dbReference type="Proteomes" id="UP001186974">
    <property type="component" value="Unassembled WGS sequence"/>
</dbReference>
<evidence type="ECO:0000313" key="1">
    <source>
        <dbReference type="EMBL" id="KAK3078872.1"/>
    </source>
</evidence>
<protein>
    <submittedName>
        <fullName evidence="1">Uncharacterized protein</fullName>
    </submittedName>
</protein>
<comment type="caution">
    <text evidence="1">The sequence shown here is derived from an EMBL/GenBank/DDBJ whole genome shotgun (WGS) entry which is preliminary data.</text>
</comment>
<reference evidence="1" key="1">
    <citation type="submission" date="2024-09" db="EMBL/GenBank/DDBJ databases">
        <title>Black Yeasts Isolated from many extreme environments.</title>
        <authorList>
            <person name="Coleine C."/>
            <person name="Stajich J.E."/>
            <person name="Selbmann L."/>
        </authorList>
    </citation>
    <scope>NUCLEOTIDE SEQUENCE</scope>
    <source>
        <strain evidence="1">CCFEE 5737</strain>
    </source>
</reference>
<keyword evidence="2" id="KW-1185">Reference proteome</keyword>
<evidence type="ECO:0000313" key="2">
    <source>
        <dbReference type="Proteomes" id="UP001186974"/>
    </source>
</evidence>
<proteinExistence type="predicted"/>